<name>A0AAN9MQ32_CANGL</name>
<reference evidence="1 2" key="1">
    <citation type="submission" date="2024-01" db="EMBL/GenBank/DDBJ databases">
        <title>The genomes of 5 underutilized Papilionoideae crops provide insights into root nodulation and disease resistanc.</title>
        <authorList>
            <person name="Jiang F."/>
        </authorList>
    </citation>
    <scope>NUCLEOTIDE SEQUENCE [LARGE SCALE GENOMIC DNA]</scope>
    <source>
        <strain evidence="1">LVBAO_FW01</strain>
        <tissue evidence="1">Leaves</tissue>
    </source>
</reference>
<comment type="caution">
    <text evidence="1">The sequence shown here is derived from an EMBL/GenBank/DDBJ whole genome shotgun (WGS) entry which is preliminary data.</text>
</comment>
<keyword evidence="2" id="KW-1185">Reference proteome</keyword>
<gene>
    <name evidence="1" type="ORF">VNO77_00815</name>
</gene>
<organism evidence="1 2">
    <name type="scientific">Canavalia gladiata</name>
    <name type="common">Sword bean</name>
    <name type="synonym">Dolichos gladiatus</name>
    <dbReference type="NCBI Taxonomy" id="3824"/>
    <lineage>
        <taxon>Eukaryota</taxon>
        <taxon>Viridiplantae</taxon>
        <taxon>Streptophyta</taxon>
        <taxon>Embryophyta</taxon>
        <taxon>Tracheophyta</taxon>
        <taxon>Spermatophyta</taxon>
        <taxon>Magnoliopsida</taxon>
        <taxon>eudicotyledons</taxon>
        <taxon>Gunneridae</taxon>
        <taxon>Pentapetalae</taxon>
        <taxon>rosids</taxon>
        <taxon>fabids</taxon>
        <taxon>Fabales</taxon>
        <taxon>Fabaceae</taxon>
        <taxon>Papilionoideae</taxon>
        <taxon>50 kb inversion clade</taxon>
        <taxon>NPAAA clade</taxon>
        <taxon>indigoferoid/millettioid clade</taxon>
        <taxon>Phaseoleae</taxon>
        <taxon>Canavalia</taxon>
    </lineage>
</organism>
<evidence type="ECO:0000313" key="1">
    <source>
        <dbReference type="EMBL" id="KAK7358875.1"/>
    </source>
</evidence>
<protein>
    <submittedName>
        <fullName evidence="1">Uncharacterized protein</fullName>
    </submittedName>
</protein>
<evidence type="ECO:0000313" key="2">
    <source>
        <dbReference type="Proteomes" id="UP001367508"/>
    </source>
</evidence>
<dbReference type="AlphaFoldDB" id="A0AAN9MQ32"/>
<sequence>MINYSPFQHGGSAVPRISCHILRYGSSCSCLNLDFPIFLGLHDTKLGALLLSQPMQLGGVLLCHMASTYCTSLFAFLSEIYLVTKGTPTLKFGKRPLVKAGIRLCDLAMATVDRLTISSVDFVRLPL</sequence>
<proteinExistence type="predicted"/>
<dbReference type="EMBL" id="JAYMYQ010000001">
    <property type="protein sequence ID" value="KAK7358875.1"/>
    <property type="molecule type" value="Genomic_DNA"/>
</dbReference>
<dbReference type="Proteomes" id="UP001367508">
    <property type="component" value="Unassembled WGS sequence"/>
</dbReference>
<accession>A0AAN9MQ32</accession>